<evidence type="ECO:0000313" key="5">
    <source>
        <dbReference type="Proteomes" id="UP001524502"/>
    </source>
</evidence>
<name>A0ABT1RSA0_9FIRM</name>
<comment type="caution">
    <text evidence="4">The sequence shown here is derived from an EMBL/GenBank/DDBJ whole genome shotgun (WGS) entry which is preliminary data.</text>
</comment>
<evidence type="ECO:0000256" key="1">
    <source>
        <dbReference type="ARBA" id="ARBA00023125"/>
    </source>
</evidence>
<dbReference type="Pfam" id="PF00440">
    <property type="entry name" value="TetR_N"/>
    <property type="match status" value="1"/>
</dbReference>
<dbReference type="PROSITE" id="PS50977">
    <property type="entry name" value="HTH_TETR_2"/>
    <property type="match status" value="1"/>
</dbReference>
<dbReference type="EMBL" id="JANFXK010000020">
    <property type="protein sequence ID" value="MCQ4638092.1"/>
    <property type="molecule type" value="Genomic_DNA"/>
</dbReference>
<feature type="DNA-binding region" description="H-T-H motif" evidence="2">
    <location>
        <begin position="25"/>
        <end position="44"/>
    </location>
</feature>
<organism evidence="4 5">
    <name type="scientific">Anaerovorax odorimutans</name>
    <dbReference type="NCBI Taxonomy" id="109327"/>
    <lineage>
        <taxon>Bacteria</taxon>
        <taxon>Bacillati</taxon>
        <taxon>Bacillota</taxon>
        <taxon>Clostridia</taxon>
        <taxon>Peptostreptococcales</taxon>
        <taxon>Anaerovoracaceae</taxon>
        <taxon>Anaerovorax</taxon>
    </lineage>
</organism>
<dbReference type="PROSITE" id="PS01081">
    <property type="entry name" value="HTH_TETR_1"/>
    <property type="match status" value="1"/>
</dbReference>
<dbReference type="PRINTS" id="PR00455">
    <property type="entry name" value="HTHTETR"/>
</dbReference>
<dbReference type="InterPro" id="IPR023772">
    <property type="entry name" value="DNA-bd_HTH_TetR-type_CS"/>
</dbReference>
<dbReference type="InterPro" id="IPR009057">
    <property type="entry name" value="Homeodomain-like_sf"/>
</dbReference>
<dbReference type="Gene3D" id="1.10.357.10">
    <property type="entry name" value="Tetracycline Repressor, domain 2"/>
    <property type="match status" value="1"/>
</dbReference>
<gene>
    <name evidence="4" type="ORF">NE619_15245</name>
</gene>
<keyword evidence="5" id="KW-1185">Reference proteome</keyword>
<evidence type="ECO:0000256" key="2">
    <source>
        <dbReference type="PROSITE-ProRule" id="PRU00335"/>
    </source>
</evidence>
<dbReference type="InterPro" id="IPR050109">
    <property type="entry name" value="HTH-type_TetR-like_transc_reg"/>
</dbReference>
<evidence type="ECO:0000313" key="4">
    <source>
        <dbReference type="EMBL" id="MCQ4638092.1"/>
    </source>
</evidence>
<dbReference type="SUPFAM" id="SSF46689">
    <property type="entry name" value="Homeodomain-like"/>
    <property type="match status" value="1"/>
</dbReference>
<dbReference type="Proteomes" id="UP001524502">
    <property type="component" value="Unassembled WGS sequence"/>
</dbReference>
<protein>
    <submittedName>
        <fullName evidence="4">TetR/AcrR family transcriptional regulator</fullName>
    </submittedName>
</protein>
<proteinExistence type="predicted"/>
<dbReference type="RefSeq" id="WP_256133284.1">
    <property type="nucleotide sequence ID" value="NZ_JANFXK010000020.1"/>
</dbReference>
<evidence type="ECO:0000259" key="3">
    <source>
        <dbReference type="PROSITE" id="PS50977"/>
    </source>
</evidence>
<sequence length="264" mass="30222">MEIKKQHILEAASELFLEKGYTSTSMQDVAEGCNVSKATLYKFFQSKESLGIMGMFYLTGQMTERVEKVVSAGNMAPRDILRESIIIRMERCADRNRFIDELLFSLPQDQRENYLPAINKSRFDIFELFSGIIMKAFGLENETIASELTLNLNGLIKEITFIAGETILELDERKTADFIIDSLEAIMEKRRNKKSLMTEEQLTALRKAFCDEGKMLRSVLRKKRLMGSLRGTLDDYEKNGRTLSLQEAEAIIGELKQLEESEEV</sequence>
<feature type="domain" description="HTH tetR-type" evidence="3">
    <location>
        <begin position="2"/>
        <end position="62"/>
    </location>
</feature>
<keyword evidence="1 2" id="KW-0238">DNA-binding</keyword>
<accession>A0ABT1RSA0</accession>
<dbReference type="PANTHER" id="PTHR30055">
    <property type="entry name" value="HTH-TYPE TRANSCRIPTIONAL REGULATOR RUTR"/>
    <property type="match status" value="1"/>
</dbReference>
<dbReference type="PANTHER" id="PTHR30055:SF232">
    <property type="entry name" value="TRANSCRIPTIONAL REGULATOR, TETR FAMILY"/>
    <property type="match status" value="1"/>
</dbReference>
<dbReference type="InterPro" id="IPR001647">
    <property type="entry name" value="HTH_TetR"/>
</dbReference>
<reference evidence="4 5" key="1">
    <citation type="submission" date="2022-06" db="EMBL/GenBank/DDBJ databases">
        <title>Isolation of gut microbiota from human fecal samples.</title>
        <authorList>
            <person name="Pamer E.G."/>
            <person name="Barat B."/>
            <person name="Waligurski E."/>
            <person name="Medina S."/>
            <person name="Paddock L."/>
            <person name="Mostad J."/>
        </authorList>
    </citation>
    <scope>NUCLEOTIDE SEQUENCE [LARGE SCALE GENOMIC DNA]</scope>
    <source>
        <strain evidence="4 5">SL.3.17</strain>
    </source>
</reference>